<protein>
    <submittedName>
        <fullName evidence="5">Oxidoreductase</fullName>
    </submittedName>
</protein>
<dbReference type="PANTHER" id="PTHR43708:SF5">
    <property type="entry name" value="CONSERVED EXPRESSED OXIDOREDUCTASE (EUROFUNG)-RELATED"/>
    <property type="match status" value="1"/>
</dbReference>
<feature type="domain" description="Gfo/Idh/MocA-like oxidoreductase C-terminal" evidence="4">
    <location>
        <begin position="137"/>
        <end position="349"/>
    </location>
</feature>
<sequence>MRKIRVGLIGFGISGQVFHAPVMRSIVALELVKVTARKAEQQALLKERFPQAETALSADEIFADETIELVVIATSNDMHYPMAKRALEAGKHVVVEKPFTNTVEQADELIALAREKNLVLAPYHNLRFTSDYRTVEKIIKGGRLGRIVNLESRFDRFRNYLRPNAWREENLPGSGIFYDLGPHLIDQALQLFGKPNAVFADLAIQRDHAKTIDNFDCILYYDNLRVSLKGSMLAKEPTPRYRLFGMNGNFVKNGVDPQEALLRDGKFPDEDPNWGEEEPSIYGKLNIVEEGKDVEEIIVSEKGSYPDFYQNVADTILGQATLIASPEQARDVIRIIELGYQSQSERRVISTEDQLIAY</sequence>
<dbReference type="Gene3D" id="3.30.360.10">
    <property type="entry name" value="Dihydrodipicolinate Reductase, domain 2"/>
    <property type="match status" value="1"/>
</dbReference>
<keyword evidence="6" id="KW-1185">Reference proteome</keyword>
<reference evidence="5 6" key="1">
    <citation type="submission" date="2018-04" db="EMBL/GenBank/DDBJ databases">
        <title>Sphingobacterium sp. M46 Genome.</title>
        <authorList>
            <person name="Cheng J."/>
            <person name="Li Y."/>
        </authorList>
    </citation>
    <scope>NUCLEOTIDE SEQUENCE [LARGE SCALE GENOMIC DNA]</scope>
    <source>
        <strain evidence="5 6">M46</strain>
    </source>
</reference>
<dbReference type="EMBL" id="QCXX01000002">
    <property type="protein sequence ID" value="PUV24688.1"/>
    <property type="molecule type" value="Genomic_DNA"/>
</dbReference>
<evidence type="ECO:0000313" key="5">
    <source>
        <dbReference type="EMBL" id="PUV24688.1"/>
    </source>
</evidence>
<evidence type="ECO:0000256" key="1">
    <source>
        <dbReference type="ARBA" id="ARBA00010928"/>
    </source>
</evidence>
<dbReference type="GO" id="GO:0000166">
    <property type="term" value="F:nucleotide binding"/>
    <property type="evidence" value="ECO:0007669"/>
    <property type="project" value="InterPro"/>
</dbReference>
<dbReference type="InterPro" id="IPR000683">
    <property type="entry name" value="Gfo/Idh/MocA-like_OxRdtase_N"/>
</dbReference>
<comment type="similarity">
    <text evidence="1">Belongs to the Gfo/Idh/MocA family.</text>
</comment>
<dbReference type="Pfam" id="PF02894">
    <property type="entry name" value="GFO_IDH_MocA_C"/>
    <property type="match status" value="1"/>
</dbReference>
<dbReference type="InterPro" id="IPR004104">
    <property type="entry name" value="Gfo/Idh/MocA-like_OxRdtase_C"/>
</dbReference>
<dbReference type="GO" id="GO:0016491">
    <property type="term" value="F:oxidoreductase activity"/>
    <property type="evidence" value="ECO:0007669"/>
    <property type="project" value="UniProtKB-KW"/>
</dbReference>
<dbReference type="OrthoDB" id="9815825at2"/>
<dbReference type="Gene3D" id="3.40.50.720">
    <property type="entry name" value="NAD(P)-binding Rossmann-like Domain"/>
    <property type="match status" value="1"/>
</dbReference>
<keyword evidence="2" id="KW-0560">Oxidoreductase</keyword>
<gene>
    <name evidence="5" type="ORF">DCO56_06830</name>
</gene>
<dbReference type="InterPro" id="IPR036291">
    <property type="entry name" value="NAD(P)-bd_dom_sf"/>
</dbReference>
<dbReference type="Pfam" id="PF01408">
    <property type="entry name" value="GFO_IDH_MocA"/>
    <property type="match status" value="1"/>
</dbReference>
<comment type="caution">
    <text evidence="5">The sequence shown here is derived from an EMBL/GenBank/DDBJ whole genome shotgun (WGS) entry which is preliminary data.</text>
</comment>
<organism evidence="5 6">
    <name type="scientific">Sphingobacterium athyrii</name>
    <dbReference type="NCBI Taxonomy" id="2152717"/>
    <lineage>
        <taxon>Bacteria</taxon>
        <taxon>Pseudomonadati</taxon>
        <taxon>Bacteroidota</taxon>
        <taxon>Sphingobacteriia</taxon>
        <taxon>Sphingobacteriales</taxon>
        <taxon>Sphingobacteriaceae</taxon>
        <taxon>Sphingobacterium</taxon>
    </lineage>
</organism>
<evidence type="ECO:0000259" key="3">
    <source>
        <dbReference type="Pfam" id="PF01408"/>
    </source>
</evidence>
<dbReference type="Proteomes" id="UP000250831">
    <property type="component" value="Unassembled WGS sequence"/>
</dbReference>
<dbReference type="AlphaFoldDB" id="A0A363NVE4"/>
<accession>A0A363NVE4</accession>
<name>A0A363NVE4_9SPHI</name>
<evidence type="ECO:0000259" key="4">
    <source>
        <dbReference type="Pfam" id="PF02894"/>
    </source>
</evidence>
<dbReference type="RefSeq" id="WP_108633023.1">
    <property type="nucleotide sequence ID" value="NZ_QCXX01000002.1"/>
</dbReference>
<dbReference type="PANTHER" id="PTHR43708">
    <property type="entry name" value="CONSERVED EXPRESSED OXIDOREDUCTASE (EUROFUNG)"/>
    <property type="match status" value="1"/>
</dbReference>
<proteinExistence type="inferred from homology"/>
<dbReference type="NCBIfam" id="NF008607">
    <property type="entry name" value="PRK11579.1"/>
    <property type="match status" value="1"/>
</dbReference>
<evidence type="ECO:0000313" key="6">
    <source>
        <dbReference type="Proteomes" id="UP000250831"/>
    </source>
</evidence>
<feature type="domain" description="Gfo/Idh/MocA-like oxidoreductase N-terminal" evidence="3">
    <location>
        <begin position="4"/>
        <end position="123"/>
    </location>
</feature>
<dbReference type="InterPro" id="IPR051317">
    <property type="entry name" value="Gfo/Idh/MocA_oxidoreduct"/>
</dbReference>
<evidence type="ECO:0000256" key="2">
    <source>
        <dbReference type="ARBA" id="ARBA00023002"/>
    </source>
</evidence>
<dbReference type="SUPFAM" id="SSF51735">
    <property type="entry name" value="NAD(P)-binding Rossmann-fold domains"/>
    <property type="match status" value="1"/>
</dbReference>